<gene>
    <name evidence="1" type="ORF">ACFP3U_03895</name>
</gene>
<comment type="caution">
    <text evidence="1">The sequence shown here is derived from an EMBL/GenBank/DDBJ whole genome shotgun (WGS) entry which is preliminary data.</text>
</comment>
<dbReference type="Proteomes" id="UP001595975">
    <property type="component" value="Unassembled WGS sequence"/>
</dbReference>
<organism evidence="1 2">
    <name type="scientific">Kitasatospora misakiensis</name>
    <dbReference type="NCBI Taxonomy" id="67330"/>
    <lineage>
        <taxon>Bacteria</taxon>
        <taxon>Bacillati</taxon>
        <taxon>Actinomycetota</taxon>
        <taxon>Actinomycetes</taxon>
        <taxon>Kitasatosporales</taxon>
        <taxon>Streptomycetaceae</taxon>
        <taxon>Kitasatospora</taxon>
    </lineage>
</organism>
<dbReference type="EMBL" id="JBHSOF010000003">
    <property type="protein sequence ID" value="MFC5662122.1"/>
    <property type="molecule type" value="Genomic_DNA"/>
</dbReference>
<name>A0ABW0WV12_9ACTN</name>
<keyword evidence="2" id="KW-1185">Reference proteome</keyword>
<protein>
    <submittedName>
        <fullName evidence="1">Uncharacterized protein</fullName>
    </submittedName>
</protein>
<dbReference type="RefSeq" id="WP_380223728.1">
    <property type="nucleotide sequence ID" value="NZ_JBHSOF010000003.1"/>
</dbReference>
<evidence type="ECO:0000313" key="2">
    <source>
        <dbReference type="Proteomes" id="UP001595975"/>
    </source>
</evidence>
<accession>A0ABW0WV12</accession>
<proteinExistence type="predicted"/>
<reference evidence="2" key="1">
    <citation type="journal article" date="2019" name="Int. J. Syst. Evol. Microbiol.">
        <title>The Global Catalogue of Microorganisms (GCM) 10K type strain sequencing project: providing services to taxonomists for standard genome sequencing and annotation.</title>
        <authorList>
            <consortium name="The Broad Institute Genomics Platform"/>
            <consortium name="The Broad Institute Genome Sequencing Center for Infectious Disease"/>
            <person name="Wu L."/>
            <person name="Ma J."/>
        </authorList>
    </citation>
    <scope>NUCLEOTIDE SEQUENCE [LARGE SCALE GENOMIC DNA]</scope>
    <source>
        <strain evidence="2">CGMCC 4.1437</strain>
    </source>
</reference>
<evidence type="ECO:0000313" key="1">
    <source>
        <dbReference type="EMBL" id="MFC5662122.1"/>
    </source>
</evidence>
<sequence length="409" mass="45023">MSEQPELSIVSMAMDRASASMVLVRSDGKEARFPLGKDPFGETSTLSRFTYLPALDVLLATTNAGDDIAFEMPTLDGADQLGGRLAVYLDQNKWRVMANVLTGIGDVSPQEDEAARRLVQWVRQGKIILPISAAHYAETAKWSDTARRYQLGLTVLQLSRGWQMRDPLQLRRDEIRAAFGCRTSGDAGTLVQAVFTLAPNVIHGAARGVAPIPMPSGLPQEMAFRTVALTSATALIDVMLDTEWVPAGSVTGWVEANQRFSDWLDGERRDAQQKRKSIDAFLLNDIRLDLAVEAHAAQLTPKVVAEWVTKHARHDLAAAPALGLLREMLHERHLNKGTTWRTNDLTDMIYLSCAAGYADFVVCERAMGDALRQGIKRLQRPVRVFRYLSDAAEAIEEALAVTAPGQSEE</sequence>